<evidence type="ECO:0000313" key="2">
    <source>
        <dbReference type="EMBL" id="RXE58276.1"/>
    </source>
</evidence>
<reference evidence="3" key="1">
    <citation type="submission" date="2018-11" db="EMBL/GenBank/DDBJ databases">
        <title>Genome sequencing of a novel mesophilic and cellulolytic organism within the genus Hungateiclostridium.</title>
        <authorList>
            <person name="Rettenmaier R."/>
            <person name="Liebl W."/>
            <person name="Zverlov V."/>
        </authorList>
    </citation>
    <scope>NUCLEOTIDE SEQUENCE [LARGE SCALE GENOMIC DNA]</scope>
    <source>
        <strain evidence="3">N2K1</strain>
    </source>
</reference>
<dbReference type="CDD" id="cd04301">
    <property type="entry name" value="NAT_SF"/>
    <property type="match status" value="1"/>
</dbReference>
<dbReference type="Proteomes" id="UP000289166">
    <property type="component" value="Unassembled WGS sequence"/>
</dbReference>
<dbReference type="Gene3D" id="3.40.630.30">
    <property type="match status" value="1"/>
</dbReference>
<evidence type="ECO:0000259" key="1">
    <source>
        <dbReference type="PROSITE" id="PS51186"/>
    </source>
</evidence>
<sequence>MDIVCMHPQDFESLIEVDKICFERKSSRSMRNLQLLTFNDLEGCFVAKKGDDIIGYVFSKTFGKESYIGPIGVLPEYRKYGIGKKLLDAAVLHLKAKGCSVIGLEVLPEKCDNIGFYYRLGFKTVYPTLMLEASRNSQYIDIPGVKTINLSLLSQTEQDFVVNKIRECTLTQLNGVDYSNDIRTTVGEKGNVVVALENDNPIGFFAYCELCFPYVWGAVGRHKYRNDIIRKAIFELACLNPKKELLLGINTVYNDVVNVLIDSGYRIKKSINRMLLNDGEYPGYLHKNDYFVVLRAWYS</sequence>
<dbReference type="InterPro" id="IPR000182">
    <property type="entry name" value="GNAT_dom"/>
</dbReference>
<dbReference type="InterPro" id="IPR016181">
    <property type="entry name" value="Acyl_CoA_acyltransferase"/>
</dbReference>
<dbReference type="PANTHER" id="PTHR43617">
    <property type="entry name" value="L-AMINO ACID N-ACETYLTRANSFERASE"/>
    <property type="match status" value="1"/>
</dbReference>
<dbReference type="EMBL" id="RLII01000021">
    <property type="protein sequence ID" value="RXE58276.1"/>
    <property type="molecule type" value="Genomic_DNA"/>
</dbReference>
<dbReference type="SUPFAM" id="SSF55729">
    <property type="entry name" value="Acyl-CoA N-acyltransferases (Nat)"/>
    <property type="match status" value="1"/>
</dbReference>
<dbReference type="OrthoDB" id="9813917at2"/>
<dbReference type="GO" id="GO:0016747">
    <property type="term" value="F:acyltransferase activity, transferring groups other than amino-acyl groups"/>
    <property type="evidence" value="ECO:0007669"/>
    <property type="project" value="InterPro"/>
</dbReference>
<dbReference type="RefSeq" id="WP_128706263.1">
    <property type="nucleotide sequence ID" value="NZ_RLII01000021.1"/>
</dbReference>
<feature type="domain" description="N-acetyltransferase" evidence="1">
    <location>
        <begin position="1"/>
        <end position="141"/>
    </location>
</feature>
<protein>
    <submittedName>
        <fullName evidence="2">GNAT family N-acetyltransferase</fullName>
    </submittedName>
</protein>
<dbReference type="AlphaFoldDB" id="A0A4Q0I269"/>
<keyword evidence="2" id="KW-0808">Transferase</keyword>
<organism evidence="2 3">
    <name type="scientific">Acetivibrio mesophilus</name>
    <dbReference type="NCBI Taxonomy" id="2487273"/>
    <lineage>
        <taxon>Bacteria</taxon>
        <taxon>Bacillati</taxon>
        <taxon>Bacillota</taxon>
        <taxon>Clostridia</taxon>
        <taxon>Eubacteriales</taxon>
        <taxon>Oscillospiraceae</taxon>
        <taxon>Acetivibrio</taxon>
    </lineage>
</organism>
<keyword evidence="3" id="KW-1185">Reference proteome</keyword>
<dbReference type="InterPro" id="IPR050276">
    <property type="entry name" value="MshD_Acetyltransferase"/>
</dbReference>
<comment type="caution">
    <text evidence="2">The sequence shown here is derived from an EMBL/GenBank/DDBJ whole genome shotgun (WGS) entry which is preliminary data.</text>
</comment>
<proteinExistence type="predicted"/>
<accession>A0A4Q0I269</accession>
<dbReference type="PROSITE" id="PS51186">
    <property type="entry name" value="GNAT"/>
    <property type="match status" value="1"/>
</dbReference>
<name>A0A4Q0I269_9FIRM</name>
<evidence type="ECO:0000313" key="3">
    <source>
        <dbReference type="Proteomes" id="UP000289166"/>
    </source>
</evidence>
<gene>
    <name evidence="2" type="ORF">EFD62_13320</name>
</gene>
<dbReference type="Pfam" id="PF00583">
    <property type="entry name" value="Acetyltransf_1"/>
    <property type="match status" value="1"/>
</dbReference>